<feature type="transmembrane region" description="Helical" evidence="2">
    <location>
        <begin position="285"/>
        <end position="306"/>
    </location>
</feature>
<reference evidence="4 5" key="1">
    <citation type="submission" date="2021-03" db="EMBL/GenBank/DDBJ databases">
        <title>Halorubrum sodomense MBLA0099, Whole genome shotgun sequencing.</title>
        <authorList>
            <person name="Seo M.-J."/>
            <person name="Cho E.-S."/>
            <person name="Hwang C.Y."/>
        </authorList>
    </citation>
    <scope>NUCLEOTIDE SEQUENCE [LARGE SCALE GENOMIC DNA]</scope>
    <source>
        <strain evidence="4 5">MBLA0099</strain>
    </source>
</reference>
<dbReference type="PROSITE" id="PS50850">
    <property type="entry name" value="MFS"/>
    <property type="match status" value="1"/>
</dbReference>
<organism evidence="4 5">
    <name type="scientific">Halorubrum ruber</name>
    <dbReference type="NCBI Taxonomy" id="2982524"/>
    <lineage>
        <taxon>Archaea</taxon>
        <taxon>Methanobacteriati</taxon>
        <taxon>Methanobacteriota</taxon>
        <taxon>Stenosarchaea group</taxon>
        <taxon>Halobacteria</taxon>
        <taxon>Halobacteriales</taxon>
        <taxon>Haloferacaceae</taxon>
        <taxon>Halorubrum</taxon>
    </lineage>
</organism>
<feature type="domain" description="Major facilitator superfamily (MFS) profile" evidence="3">
    <location>
        <begin position="253"/>
        <end position="447"/>
    </location>
</feature>
<dbReference type="SUPFAM" id="SSF103473">
    <property type="entry name" value="MFS general substrate transporter"/>
    <property type="match status" value="1"/>
</dbReference>
<dbReference type="InterPro" id="IPR020846">
    <property type="entry name" value="MFS_dom"/>
</dbReference>
<dbReference type="EMBL" id="CP073695">
    <property type="protein sequence ID" value="QUO46975.1"/>
    <property type="molecule type" value="Genomic_DNA"/>
</dbReference>
<feature type="transmembrane region" description="Helical" evidence="2">
    <location>
        <begin position="318"/>
        <end position="339"/>
    </location>
</feature>
<feature type="transmembrane region" description="Helical" evidence="2">
    <location>
        <begin position="254"/>
        <end position="279"/>
    </location>
</feature>
<evidence type="ECO:0000256" key="1">
    <source>
        <dbReference type="SAM" id="MobiDB-lite"/>
    </source>
</evidence>
<feature type="transmembrane region" description="Helical" evidence="2">
    <location>
        <begin position="380"/>
        <end position="399"/>
    </location>
</feature>
<keyword evidence="2" id="KW-1133">Transmembrane helix</keyword>
<feature type="transmembrane region" description="Helical" evidence="2">
    <location>
        <begin position="345"/>
        <end position="368"/>
    </location>
</feature>
<feature type="region of interest" description="Disordered" evidence="1">
    <location>
        <begin position="1"/>
        <end position="23"/>
    </location>
</feature>
<feature type="transmembrane region" description="Helical" evidence="2">
    <location>
        <begin position="405"/>
        <end position="427"/>
    </location>
</feature>
<dbReference type="Gene3D" id="1.20.1250.20">
    <property type="entry name" value="MFS general substrate transporter like domains"/>
    <property type="match status" value="2"/>
</dbReference>
<evidence type="ECO:0000313" key="5">
    <source>
        <dbReference type="Proteomes" id="UP000679341"/>
    </source>
</evidence>
<feature type="transmembrane region" description="Helical" evidence="2">
    <location>
        <begin position="43"/>
        <end position="61"/>
    </location>
</feature>
<evidence type="ECO:0000259" key="3">
    <source>
        <dbReference type="PROSITE" id="PS50850"/>
    </source>
</evidence>
<evidence type="ECO:0000313" key="4">
    <source>
        <dbReference type="EMBL" id="QUO46975.1"/>
    </source>
</evidence>
<evidence type="ECO:0000256" key="2">
    <source>
        <dbReference type="SAM" id="Phobius"/>
    </source>
</evidence>
<gene>
    <name evidence="4" type="ORF">J7656_10205</name>
</gene>
<dbReference type="InterPro" id="IPR036259">
    <property type="entry name" value="MFS_trans_sf"/>
</dbReference>
<feature type="transmembrane region" description="Helical" evidence="2">
    <location>
        <begin position="171"/>
        <end position="191"/>
    </location>
</feature>
<dbReference type="Proteomes" id="UP000679341">
    <property type="component" value="Chromosome"/>
</dbReference>
<feature type="transmembrane region" description="Helical" evidence="2">
    <location>
        <begin position="137"/>
        <end position="159"/>
    </location>
</feature>
<dbReference type="GO" id="GO:0022857">
    <property type="term" value="F:transmembrane transporter activity"/>
    <property type="evidence" value="ECO:0007669"/>
    <property type="project" value="InterPro"/>
</dbReference>
<dbReference type="KEGG" id="hss:J7656_10205"/>
<name>A0A8T8LJ89_9EURY</name>
<keyword evidence="2" id="KW-0812">Transmembrane</keyword>
<dbReference type="AlphaFoldDB" id="A0A8T8LJ89"/>
<keyword evidence="2" id="KW-0472">Membrane</keyword>
<feature type="transmembrane region" description="Helical" evidence="2">
    <location>
        <begin position="76"/>
        <end position="96"/>
    </location>
</feature>
<dbReference type="Pfam" id="PF07690">
    <property type="entry name" value="MFS_1"/>
    <property type="match status" value="2"/>
</dbReference>
<proteinExistence type="predicted"/>
<dbReference type="GO" id="GO:0005886">
    <property type="term" value="C:plasma membrane"/>
    <property type="evidence" value="ECO:0007669"/>
    <property type="project" value="TreeGrafter"/>
</dbReference>
<protein>
    <submittedName>
        <fullName evidence="4">MFS transporter</fullName>
    </submittedName>
</protein>
<feature type="transmembrane region" description="Helical" evidence="2">
    <location>
        <begin position="108"/>
        <end position="131"/>
    </location>
</feature>
<dbReference type="RefSeq" id="WP_017342984.1">
    <property type="nucleotide sequence ID" value="NZ_CP073695.1"/>
</dbReference>
<accession>A0A8T8LJ89</accession>
<feature type="transmembrane region" description="Helical" evidence="2">
    <location>
        <begin position="197"/>
        <end position="216"/>
    </location>
</feature>
<dbReference type="OrthoDB" id="343229at2157"/>
<keyword evidence="5" id="KW-1185">Reference proteome</keyword>
<dbReference type="PANTHER" id="PTHR23521:SF2">
    <property type="entry name" value="TRANSPORTER MFS SUPERFAMILY"/>
    <property type="match status" value="1"/>
</dbReference>
<dbReference type="GeneID" id="64827915"/>
<dbReference type="PANTHER" id="PTHR23521">
    <property type="entry name" value="TRANSPORTER MFS SUPERFAMILY"/>
    <property type="match status" value="1"/>
</dbReference>
<sequence>MSDADSPAAVEPSADGRSVDAAGPADGSAFDAGEADAADRRRLGAVVLAVLISQVLLYPGVPDLVVALGAPAGIDAGMWFLVAEFGAFVTFAVVWGALSDALGRRTPLIVAGALGGTASYVALASLPGLGLGFEAALLVRVVGGALTIGAFSLSITLLMDLRGGNGRNMGTAGLAIGLGAAVGSVVGGALADLGALYPVYAGGAVLAAAGLLAATVDDRAGAGSTDPEVDSEAVEIDDVGFGAVIARARTTPGLLVPLAFGFVDRLTAGFFALVGVYYFQDPATFGLSAAGAGATLALFFVPFALLQSPFGALSDRIGRFLPVVAGSLAYGVVTIGVGVAPAYPIAAGLMVLVGVCGALMAPATMALVTDLVEPEVRGAAMGLFNVFGSLGFLTGFLIGGSATDAFGYTPAFLAVGGLELAIAIALLPAVRSISPGAGVIGRLGAEG</sequence>
<dbReference type="InterPro" id="IPR011701">
    <property type="entry name" value="MFS"/>
</dbReference>